<dbReference type="AlphaFoldDB" id="A0A250IF22"/>
<sequence>MNLKNAHDLLDGCFSREDRLRIAIQRAIQDNETVAFLLKDDELSALIGHWYKLFCSVGDMPQHHEGDRFVLQFLQEYMWRNRLAMYVPDFTRVSQTTSGLPIYEIRKYVRHRIFTSSQFKQFHEGNIKLFLKYFASGAHFVALHSNEDLGGQGLESLYALVAPGSTGGKGKLNDRTRTAPMHSHYGAVGNLLGGMTGSLYKDRGVYYPKTPIGETAPQDKCPTIVSLLFGPTSHGALDVAFVGGSYGGSPWAAPTPTINHKRINTFFQLEGWPATNSLGAGTMEVITNRLSSLVTRGSAPTELGRHNIDYKVHANTVWNLSTFGASAYTEKRATTIFLAPLDWNPKPSQETKMMNYVGLDTKWMAQELIRVASNPPDCTNA</sequence>
<evidence type="ECO:0000313" key="2">
    <source>
        <dbReference type="Proteomes" id="UP000217289"/>
    </source>
</evidence>
<dbReference type="RefSeq" id="WP_095978275.1">
    <property type="nucleotide sequence ID" value="NZ_CP022163.1"/>
</dbReference>
<dbReference type="OrthoDB" id="5520832at2"/>
<dbReference type="KEGG" id="mbd:MEBOL_003196"/>
<name>A0A250IF22_9BACT</name>
<accession>A0A250IF22</accession>
<organism evidence="1 2">
    <name type="scientific">Melittangium boletus DSM 14713</name>
    <dbReference type="NCBI Taxonomy" id="1294270"/>
    <lineage>
        <taxon>Bacteria</taxon>
        <taxon>Pseudomonadati</taxon>
        <taxon>Myxococcota</taxon>
        <taxon>Myxococcia</taxon>
        <taxon>Myxococcales</taxon>
        <taxon>Cystobacterineae</taxon>
        <taxon>Archangiaceae</taxon>
        <taxon>Melittangium</taxon>
    </lineage>
</organism>
<dbReference type="EMBL" id="CP022163">
    <property type="protein sequence ID" value="ATB29741.1"/>
    <property type="molecule type" value="Genomic_DNA"/>
</dbReference>
<keyword evidence="2" id="KW-1185">Reference proteome</keyword>
<protein>
    <submittedName>
        <fullName evidence="1">Uncharacterized protein</fullName>
    </submittedName>
</protein>
<gene>
    <name evidence="1" type="ORF">MEBOL_003196</name>
</gene>
<reference evidence="1 2" key="1">
    <citation type="submission" date="2017-06" db="EMBL/GenBank/DDBJ databases">
        <authorList>
            <person name="Kim H.J."/>
            <person name="Triplett B.A."/>
        </authorList>
    </citation>
    <scope>NUCLEOTIDE SEQUENCE [LARGE SCALE GENOMIC DNA]</scope>
    <source>
        <strain evidence="1 2">DSM 14713</strain>
    </source>
</reference>
<proteinExistence type="predicted"/>
<evidence type="ECO:0000313" key="1">
    <source>
        <dbReference type="EMBL" id="ATB29741.1"/>
    </source>
</evidence>
<dbReference type="Proteomes" id="UP000217289">
    <property type="component" value="Chromosome"/>
</dbReference>